<feature type="region of interest" description="Disordered" evidence="1">
    <location>
        <begin position="181"/>
        <end position="207"/>
    </location>
</feature>
<reference evidence="2" key="1">
    <citation type="journal article" date="2012" name="Nat. Biotechnol.">
        <title>Reference genome sequence of the model plant Setaria.</title>
        <authorList>
            <person name="Bennetzen J.L."/>
            <person name="Schmutz J."/>
            <person name="Wang H."/>
            <person name="Percifield R."/>
            <person name="Hawkins J."/>
            <person name="Pontaroli A.C."/>
            <person name="Estep M."/>
            <person name="Feng L."/>
            <person name="Vaughn J.N."/>
            <person name="Grimwood J."/>
            <person name="Jenkins J."/>
            <person name="Barry K."/>
            <person name="Lindquist E."/>
            <person name="Hellsten U."/>
            <person name="Deshpande S."/>
            <person name="Wang X."/>
            <person name="Wu X."/>
            <person name="Mitros T."/>
            <person name="Triplett J."/>
            <person name="Yang X."/>
            <person name="Ye C.Y."/>
            <person name="Mauro-Herrera M."/>
            <person name="Wang L."/>
            <person name="Li P."/>
            <person name="Sharma M."/>
            <person name="Sharma R."/>
            <person name="Ronald P.C."/>
            <person name="Panaud O."/>
            <person name="Kellogg E.A."/>
            <person name="Brutnell T.P."/>
            <person name="Doust A.N."/>
            <person name="Tuskan G.A."/>
            <person name="Rokhsar D."/>
            <person name="Devos K.M."/>
        </authorList>
    </citation>
    <scope>NUCLEOTIDE SEQUENCE [LARGE SCALE GENOMIC DNA]</scope>
    <source>
        <strain evidence="2">Yugu1</strain>
    </source>
</reference>
<feature type="region of interest" description="Disordered" evidence="1">
    <location>
        <begin position="299"/>
        <end position="387"/>
    </location>
</feature>
<feature type="compositionally biased region" description="Low complexity" evidence="1">
    <location>
        <begin position="301"/>
        <end position="322"/>
    </location>
</feature>
<evidence type="ECO:0000313" key="2">
    <source>
        <dbReference type="EMBL" id="RCV44554.1"/>
    </source>
</evidence>
<feature type="compositionally biased region" description="Low complexity" evidence="1">
    <location>
        <begin position="364"/>
        <end position="387"/>
    </location>
</feature>
<evidence type="ECO:0000256" key="1">
    <source>
        <dbReference type="SAM" id="MobiDB-lite"/>
    </source>
</evidence>
<dbReference type="AlphaFoldDB" id="A0A368SQB6"/>
<feature type="region of interest" description="Disordered" evidence="1">
    <location>
        <begin position="1"/>
        <end position="25"/>
    </location>
</feature>
<organism evidence="2">
    <name type="scientific">Setaria italica</name>
    <name type="common">Foxtail millet</name>
    <name type="synonym">Panicum italicum</name>
    <dbReference type="NCBI Taxonomy" id="4555"/>
    <lineage>
        <taxon>Eukaryota</taxon>
        <taxon>Viridiplantae</taxon>
        <taxon>Streptophyta</taxon>
        <taxon>Embryophyta</taxon>
        <taxon>Tracheophyta</taxon>
        <taxon>Spermatophyta</taxon>
        <taxon>Magnoliopsida</taxon>
        <taxon>Liliopsida</taxon>
        <taxon>Poales</taxon>
        <taxon>Poaceae</taxon>
        <taxon>PACMAD clade</taxon>
        <taxon>Panicoideae</taxon>
        <taxon>Panicodae</taxon>
        <taxon>Paniceae</taxon>
        <taxon>Cenchrinae</taxon>
        <taxon>Setaria</taxon>
    </lineage>
</organism>
<feature type="compositionally biased region" description="Low complexity" evidence="1">
    <location>
        <begin position="336"/>
        <end position="346"/>
    </location>
</feature>
<feature type="compositionally biased region" description="Basic and acidic residues" evidence="1">
    <location>
        <begin position="118"/>
        <end position="139"/>
    </location>
</feature>
<reference evidence="2" key="2">
    <citation type="submission" date="2015-07" db="EMBL/GenBank/DDBJ databases">
        <authorList>
            <person name="Noorani M."/>
        </authorList>
    </citation>
    <scope>NUCLEOTIDE SEQUENCE</scope>
    <source>
        <strain evidence="2">Yugu1</strain>
    </source>
</reference>
<sequence length="414" mass="44730">MARSGFRVQSAQVQSSESEEDGEPAPFTFSLVASTASPVALAAVAAACSTVSLPISKLFFAAPATEPALPAAASASYLGTSTHTRRHTFRVDLAAHLKHRTGDGELDEIPRLVGARPPELHPREPRPRAERVQPAVEPRDADVAAERLLDRLGALPRGFPRRPAARSPLHPFADGALADSVAGARHRRHQQRRDGGHQHREQDDRHGYGRAALHRRRLPALREAAGAAGVARCRGRRPGVDVVGHGFGHFRGVRDWSSRRELLVSREATVTRRRYVSSPNGKAEERRWAAAGVYVRRRPRAPTATAQRASAPAPGPAIAPHASTPTCPRPAPPPTLRLHLPPALRHAPPRHTPPRPRPQPRPAPLAALAAPHAHHLLATPRRAQAPTTATLELAYKRGLRSLPKLTTPSPPKVS</sequence>
<dbReference type="EMBL" id="CM003536">
    <property type="protein sequence ID" value="RCV44554.1"/>
    <property type="molecule type" value="Genomic_DNA"/>
</dbReference>
<feature type="compositionally biased region" description="Basic and acidic residues" evidence="1">
    <location>
        <begin position="192"/>
        <end position="207"/>
    </location>
</feature>
<proteinExistence type="predicted"/>
<gene>
    <name evidence="2" type="ORF">SETIT_9G383500v2</name>
</gene>
<protein>
    <submittedName>
        <fullName evidence="2">Uncharacterized protein</fullName>
    </submittedName>
</protein>
<name>A0A368SQB6_SETIT</name>
<feature type="region of interest" description="Disordered" evidence="1">
    <location>
        <begin position="115"/>
        <end position="139"/>
    </location>
</feature>
<accession>A0A368SQB6</accession>